<evidence type="ECO:0000313" key="2">
    <source>
        <dbReference type="Proteomes" id="UP000441586"/>
    </source>
</evidence>
<dbReference type="Proteomes" id="UP000441586">
    <property type="component" value="Unassembled WGS sequence"/>
</dbReference>
<dbReference type="PANTHER" id="PTHR11102">
    <property type="entry name" value="SEL-1-LIKE PROTEIN"/>
    <property type="match status" value="1"/>
</dbReference>
<sequence>MLRKLAGLEIGLSLGILGILLPFGALANPLPIDFLPPSISSRDLCNAPAAGEAEFHTEHGLGDLVLTDELRLKFLVRDIHRLQRQDANRWFEFINALITRRAQLDDSFAGVSEEFARVALHIKARRLEELRSINLIGQLRVRSDELSNNQQLVLARYYREGILVPTDLPFAQEMLREAAFGGNARALTEIARMQIRGEMLEGWDAPLDLTVTLAFGGLLGELTPSVCKRAERIAQEYLKGDIVVANPDMAHAWRKFAADMGGVKAAWRVVEYHLNADADRKDLDEMRTYLQRAAQLGLSPDERQTSQLLASGVITAQEIEDILGFNQSQDRRRVQNSMIPYFDLGVRKNDVVVNEDSVRLQYLRELSAMPEAPGFVFTDLAEEVIARKGRWAGEAEAMDLLEVAVTRGDETGMQMLARFLIRYRDDPVRINRAENLLLDTVSRFGMASSMQVLEGLYRCQLNDAPRKDAADLWARNYAATGQAAVQASATDILTLSPFRSPELLARIQTQALQGRTQARAELAQLLQSNPLTSEAALRLWAKRISPSDKALETFVRMEMDLSRTPAERALAIEFFRRVYLNNGVTSALDLSVALLEDQAREPDVAKDIIEMLTIAGNRGEGASIRLKSRLLAKSTSPEDYAASAFVIYDEFKDVIEERGDFLGLIFAIPFLPANRVDDYFDRAASLMGCENKDADEMGDAYAIRQDPEMVYHWRNVILDFDGGHLLSKLKLVDSQVRLFDAGSAPDMQGVVARNLTEREPNADLRLYRLTGNPDLPGFDAQAAASHLLAVLEEAQGDELVWVMSSYRTAHEDVRAQIDQRRDMAAVLRNAANAGDNRARFEYAMHLRDRAHTPEDLRQSTQWLQKAAEGGYDEAMVELGFALGFGLGTQSNIDVALDWLARAENLSHPRAAELAQLLGAAHGK</sequence>
<dbReference type="Pfam" id="PF08238">
    <property type="entry name" value="Sel1"/>
    <property type="match status" value="4"/>
</dbReference>
<dbReference type="EMBL" id="WSFO01000005">
    <property type="protein sequence ID" value="KAE9630073.1"/>
    <property type="molecule type" value="Genomic_DNA"/>
</dbReference>
<proteinExistence type="predicted"/>
<name>A0A6A4RIC2_9RHOB</name>
<dbReference type="SMART" id="SM00671">
    <property type="entry name" value="SEL1"/>
    <property type="match status" value="5"/>
</dbReference>
<organism evidence="1 2">
    <name type="scientific">Parasedimentitalea maritima</name>
    <dbReference type="NCBI Taxonomy" id="2578117"/>
    <lineage>
        <taxon>Bacteria</taxon>
        <taxon>Pseudomonadati</taxon>
        <taxon>Pseudomonadota</taxon>
        <taxon>Alphaproteobacteria</taxon>
        <taxon>Rhodobacterales</taxon>
        <taxon>Paracoccaceae</taxon>
        <taxon>Parasedimentitalea</taxon>
    </lineage>
</organism>
<evidence type="ECO:0008006" key="3">
    <source>
        <dbReference type="Google" id="ProtNLM"/>
    </source>
</evidence>
<gene>
    <name evidence="1" type="ORF">GP644_10325</name>
</gene>
<dbReference type="InterPro" id="IPR011990">
    <property type="entry name" value="TPR-like_helical_dom_sf"/>
</dbReference>
<comment type="caution">
    <text evidence="1">The sequence shown here is derived from an EMBL/GenBank/DDBJ whole genome shotgun (WGS) entry which is preliminary data.</text>
</comment>
<accession>A0A6A4RIC2</accession>
<reference evidence="1 2" key="1">
    <citation type="submission" date="2019-12" db="EMBL/GenBank/DDBJ databases">
        <authorList>
            <person name="Zhang Y.-J."/>
        </authorList>
    </citation>
    <scope>NUCLEOTIDE SEQUENCE [LARGE SCALE GENOMIC DNA]</scope>
    <source>
        <strain evidence="1 2">H18S-6</strain>
    </source>
</reference>
<dbReference type="PANTHER" id="PTHR11102:SF160">
    <property type="entry name" value="ERAD-ASSOCIATED E3 UBIQUITIN-PROTEIN LIGASE COMPONENT HRD3"/>
    <property type="match status" value="1"/>
</dbReference>
<dbReference type="SUPFAM" id="SSF81901">
    <property type="entry name" value="HCP-like"/>
    <property type="match status" value="1"/>
</dbReference>
<dbReference type="RefSeq" id="WP_158979298.1">
    <property type="nucleotide sequence ID" value="NZ_WSFO01000005.1"/>
</dbReference>
<dbReference type="InterPro" id="IPR006597">
    <property type="entry name" value="Sel1-like"/>
</dbReference>
<evidence type="ECO:0000313" key="1">
    <source>
        <dbReference type="EMBL" id="KAE9630073.1"/>
    </source>
</evidence>
<dbReference type="Gene3D" id="1.25.40.10">
    <property type="entry name" value="Tetratricopeptide repeat domain"/>
    <property type="match status" value="2"/>
</dbReference>
<dbReference type="InterPro" id="IPR050767">
    <property type="entry name" value="Sel1_AlgK"/>
</dbReference>
<dbReference type="AlphaFoldDB" id="A0A6A4RIC2"/>
<protein>
    <recommendedName>
        <fullName evidence="3">TPR repeat</fullName>
    </recommendedName>
</protein>